<dbReference type="Gene3D" id="3.30.420.10">
    <property type="entry name" value="Ribonuclease H-like superfamily/Ribonuclease H"/>
    <property type="match status" value="1"/>
</dbReference>
<proteinExistence type="inferred from homology"/>
<evidence type="ECO:0000256" key="5">
    <source>
        <dbReference type="ARBA" id="ARBA00023172"/>
    </source>
</evidence>
<comment type="similarity">
    <text evidence="1">Belongs to the RuvC family.</text>
</comment>
<dbReference type="Pfam" id="PF02075">
    <property type="entry name" value="RuvC"/>
    <property type="match status" value="1"/>
</dbReference>
<gene>
    <name evidence="7" type="ORF">ABID23_000337</name>
</gene>
<dbReference type="GO" id="GO:0004519">
    <property type="term" value="F:endonuclease activity"/>
    <property type="evidence" value="ECO:0007669"/>
    <property type="project" value="UniProtKB-KW"/>
</dbReference>
<comment type="caution">
    <text evidence="7">The sequence shown here is derived from an EMBL/GenBank/DDBJ whole genome shotgun (WGS) entry which is preliminary data.</text>
</comment>
<evidence type="ECO:0000256" key="1">
    <source>
        <dbReference type="ARBA" id="ARBA00009518"/>
    </source>
</evidence>
<dbReference type="InterPro" id="IPR012337">
    <property type="entry name" value="RNaseH-like_sf"/>
</dbReference>
<name>A0ABV2HGF8_9HYPH</name>
<keyword evidence="4" id="KW-0238">DNA-binding</keyword>
<evidence type="ECO:0000313" key="7">
    <source>
        <dbReference type="EMBL" id="MET3589267.1"/>
    </source>
</evidence>
<protein>
    <submittedName>
        <fullName evidence="7">Holliday junction resolvasome RuvABC endonuclease subunit</fullName>
    </submittedName>
</protein>
<dbReference type="EMBL" id="JBEPLI010000001">
    <property type="protein sequence ID" value="MET3589267.1"/>
    <property type="molecule type" value="Genomic_DNA"/>
</dbReference>
<keyword evidence="8" id="KW-1185">Reference proteome</keyword>
<keyword evidence="7" id="KW-0540">Nuclease</keyword>
<sequence length="83" mass="9455">MMGKLHALLEHILGDDVFAYAYHTVKKSVIGVHGVQEQIHMMVKVLLPRVKFYSRDAADALALAICHSMHRKNLNAYHSRMRA</sequence>
<keyword evidence="2" id="KW-0227">DNA damage</keyword>
<accession>A0ABV2HGF8</accession>
<organism evidence="7 8">
    <name type="scientific">Bartonella silvatica</name>
    <dbReference type="NCBI Taxonomy" id="357760"/>
    <lineage>
        <taxon>Bacteria</taxon>
        <taxon>Pseudomonadati</taxon>
        <taxon>Pseudomonadota</taxon>
        <taxon>Alphaproteobacteria</taxon>
        <taxon>Hyphomicrobiales</taxon>
        <taxon>Bartonellaceae</taxon>
        <taxon>Bartonella</taxon>
    </lineage>
</organism>
<dbReference type="InterPro" id="IPR036397">
    <property type="entry name" value="RNaseH_sf"/>
</dbReference>
<keyword evidence="5" id="KW-0233">DNA recombination</keyword>
<dbReference type="InterPro" id="IPR002176">
    <property type="entry name" value="X-over_junc_endoDNase_RuvC"/>
</dbReference>
<evidence type="ECO:0000256" key="6">
    <source>
        <dbReference type="ARBA" id="ARBA00023204"/>
    </source>
</evidence>
<evidence type="ECO:0000256" key="3">
    <source>
        <dbReference type="ARBA" id="ARBA00022842"/>
    </source>
</evidence>
<evidence type="ECO:0000256" key="2">
    <source>
        <dbReference type="ARBA" id="ARBA00022763"/>
    </source>
</evidence>
<keyword evidence="7" id="KW-0378">Hydrolase</keyword>
<dbReference type="SUPFAM" id="SSF53098">
    <property type="entry name" value="Ribonuclease H-like"/>
    <property type="match status" value="1"/>
</dbReference>
<evidence type="ECO:0000256" key="4">
    <source>
        <dbReference type="ARBA" id="ARBA00023125"/>
    </source>
</evidence>
<keyword evidence="7" id="KW-0255">Endonuclease</keyword>
<evidence type="ECO:0000313" key="8">
    <source>
        <dbReference type="Proteomes" id="UP001549086"/>
    </source>
</evidence>
<reference evidence="7 8" key="1">
    <citation type="submission" date="2024-06" db="EMBL/GenBank/DDBJ databases">
        <title>Genomic Encyclopedia of Type Strains, Phase IV (KMG-IV): sequencing the most valuable type-strain genomes for metagenomic binning, comparative biology and taxonomic classification.</title>
        <authorList>
            <person name="Goeker M."/>
        </authorList>
    </citation>
    <scope>NUCLEOTIDE SEQUENCE [LARGE SCALE GENOMIC DNA]</scope>
    <source>
        <strain evidence="7 8">DSM 23649</strain>
    </source>
</reference>
<keyword evidence="3" id="KW-0460">Magnesium</keyword>
<keyword evidence="6" id="KW-0234">DNA repair</keyword>
<dbReference type="Proteomes" id="UP001549086">
    <property type="component" value="Unassembled WGS sequence"/>
</dbReference>